<evidence type="ECO:0000256" key="2">
    <source>
        <dbReference type="SAM" id="MobiDB-lite"/>
    </source>
</evidence>
<feature type="region of interest" description="Disordered" evidence="2">
    <location>
        <begin position="550"/>
        <end position="574"/>
    </location>
</feature>
<protein>
    <submittedName>
        <fullName evidence="3">Uncharacterized protein</fullName>
    </submittedName>
</protein>
<dbReference type="GeneID" id="94293625"/>
<comment type="caution">
    <text evidence="3">The sequence shown here is derived from an EMBL/GenBank/DDBJ whole genome shotgun (WGS) entry which is preliminary data.</text>
</comment>
<feature type="compositionally biased region" description="Polar residues" evidence="2">
    <location>
        <begin position="1025"/>
        <end position="1041"/>
    </location>
</feature>
<feature type="compositionally biased region" description="Low complexity" evidence="2">
    <location>
        <begin position="912"/>
        <end position="928"/>
    </location>
</feature>
<dbReference type="RefSeq" id="XP_067759029.1">
    <property type="nucleotide sequence ID" value="XM_067903548.1"/>
</dbReference>
<feature type="coiled-coil region" evidence="1">
    <location>
        <begin position="396"/>
        <end position="451"/>
    </location>
</feature>
<feature type="compositionally biased region" description="Polar residues" evidence="2">
    <location>
        <begin position="624"/>
        <end position="634"/>
    </location>
</feature>
<dbReference type="AlphaFoldDB" id="A0A836IV18"/>
<evidence type="ECO:0000313" key="3">
    <source>
        <dbReference type="EMBL" id="KAG5510288.1"/>
    </source>
</evidence>
<feature type="region of interest" description="Disordered" evidence="2">
    <location>
        <begin position="912"/>
        <end position="932"/>
    </location>
</feature>
<organism evidence="3 4">
    <name type="scientific">Porcisia hertigi</name>
    <dbReference type="NCBI Taxonomy" id="2761500"/>
    <lineage>
        <taxon>Eukaryota</taxon>
        <taxon>Discoba</taxon>
        <taxon>Euglenozoa</taxon>
        <taxon>Kinetoplastea</taxon>
        <taxon>Metakinetoplastina</taxon>
        <taxon>Trypanosomatida</taxon>
        <taxon>Trypanosomatidae</taxon>
        <taxon>Leishmaniinae</taxon>
        <taxon>Porcisia</taxon>
    </lineage>
</organism>
<feature type="coiled-coil region" evidence="1">
    <location>
        <begin position="946"/>
        <end position="989"/>
    </location>
</feature>
<feature type="region of interest" description="Disordered" evidence="2">
    <location>
        <begin position="1019"/>
        <end position="1183"/>
    </location>
</feature>
<feature type="region of interest" description="Disordered" evidence="2">
    <location>
        <begin position="106"/>
        <end position="132"/>
    </location>
</feature>
<accession>A0A836IV18</accession>
<dbReference type="EMBL" id="JAFJZO010000010">
    <property type="protein sequence ID" value="KAG5510288.1"/>
    <property type="molecule type" value="Genomic_DNA"/>
</dbReference>
<feature type="compositionally biased region" description="Low complexity" evidence="2">
    <location>
        <begin position="12"/>
        <end position="50"/>
    </location>
</feature>
<gene>
    <name evidence="3" type="ORF">JKF63_07616</name>
</gene>
<sequence length="1183" mass="128565">MSYRAAHAPDEPATLASSGPASASPYPPHAFSSLHEGSASPGTAPQASSAPAPPSAAMEELLRENAALKARLQLSDEQRVTQEVLREQLHRFFDCVAAHELASQRVLTDQQEKNEEEGEGDVHGDGGRGARVSSMNTAVSEVLRRMQEEKQQAEVALAQLQSNTVAPLHAQVEAMESERRQLVARVAELEMSMSNTLAPPLVAELKQLRETEALLRQQLRESQESTDAIVGTFRSSVEDGLLAARQVPELIHEMEALKEDVRSSRTMQAAQRVLLEEMERRHAVEREIEAMYRQEETKMLRERIAHLEGEASAAAAREALFASERVDMEAQLATAQDAIRQLTQQHSEGQVALAHKRQRAEQDASSNPSSIRGELTKFWYEGRDRIRELERQVQSMHTVEANLRVSQGRVAQLEQRKATLLSHLATVAAEVDRRREEEKKLRAQCAGVEAERDRLLMSVAKTTGSHLSEVELRDCCRAIREAATRVAAASATVVADPQAIEEALRRAQKLKSEVALLQRQKDQLQRFLELHEDRVRALLEQEALLLVRDSKGTSPTANPPHIHSSTARSGAPGEASVTACSLPQFLEYIRQSANDVFLQNEDAAARAAKLGVKRGPNKHPNATGDGSSDSTVTPHRNSFLSLQQRFLQSQERLLASHRDLLEARSENRRLQAELDSTRSESAALVATGEKVRSSLEAANAALTNRTTSLTNELQELQRYYASAVTMVRTTLEGVSGALQLYHQSEQHAEKLRQMVEEERQDMSDMLQREAASWGAAAGTEGHANAQEAQRNAAAERITAALRDMEAYIAEAIAETTRQATRDQTTYIGGLVKVIQQQEERVRAAKAAFEASAQAQATSLAERITAAQQQWETTWKAKYQAIEAERTQSVMHQHASLVVQRALEQAVTAPTVASSAASSDSTGAASAQAEESTQHMADTLQVIRSFLAQARQRQAQQQEQQEQLQKLQQLQLLQQQLQQQQQQQQQQTASAPSSLLAVPAVTAATSAAPATPASAATLLASGAQPPRSSVTPPTIAATTESPNAAPEPVVVFSSVVEENEGAETTTSSPQLDTAPTASAPATDSSVLGAEPDTREVSTENEEAETFTQEADDSGDYGSSALPEEEPAPLHPASLDAQLGEAGVQAGPQESVVDATAEASQPPAGAEDEEALPSSPFSLQEGEDE</sequence>
<dbReference type="OrthoDB" id="273457at2759"/>
<reference evidence="3 4" key="1">
    <citation type="submission" date="2021-02" db="EMBL/GenBank/DDBJ databases">
        <title>Porcisia hertigi Genome sequencing and assembly.</title>
        <authorList>
            <person name="Almutairi H."/>
            <person name="Gatherer D."/>
        </authorList>
    </citation>
    <scope>NUCLEOTIDE SEQUENCE [LARGE SCALE GENOMIC DNA]</scope>
    <source>
        <strain evidence="3 4">C119</strain>
    </source>
</reference>
<feature type="compositionally biased region" description="Polar residues" evidence="2">
    <location>
        <begin position="1061"/>
        <end position="1070"/>
    </location>
</feature>
<evidence type="ECO:0000256" key="1">
    <source>
        <dbReference type="SAM" id="Coils"/>
    </source>
</evidence>
<keyword evidence="4" id="KW-1185">Reference proteome</keyword>
<feature type="coiled-coil region" evidence="1">
    <location>
        <begin position="500"/>
        <end position="541"/>
    </location>
</feature>
<feature type="compositionally biased region" description="Low complexity" evidence="2">
    <location>
        <begin position="1071"/>
        <end position="1084"/>
    </location>
</feature>
<feature type="region of interest" description="Disordered" evidence="2">
    <location>
        <begin position="1"/>
        <end position="56"/>
    </location>
</feature>
<feature type="coiled-coil region" evidence="1">
    <location>
        <begin position="136"/>
        <end position="225"/>
    </location>
</feature>
<feature type="compositionally biased region" description="Low complexity" evidence="2">
    <location>
        <begin position="1045"/>
        <end position="1055"/>
    </location>
</feature>
<evidence type="ECO:0000313" key="4">
    <source>
        <dbReference type="Proteomes" id="UP000674318"/>
    </source>
</evidence>
<feature type="coiled-coil region" evidence="1">
    <location>
        <begin position="660"/>
        <end position="768"/>
    </location>
</feature>
<feature type="compositionally biased region" description="Acidic residues" evidence="2">
    <location>
        <begin position="1097"/>
        <end position="1113"/>
    </location>
</feature>
<keyword evidence="1" id="KW-0175">Coiled coil</keyword>
<feature type="region of interest" description="Disordered" evidence="2">
    <location>
        <begin position="612"/>
        <end position="634"/>
    </location>
</feature>
<name>A0A836IV18_9TRYP</name>
<dbReference type="KEGG" id="phet:94293625"/>
<proteinExistence type="predicted"/>
<dbReference type="Proteomes" id="UP000674318">
    <property type="component" value="Chromosome 10"/>
</dbReference>